<keyword evidence="2" id="KW-1185">Reference proteome</keyword>
<protein>
    <submittedName>
        <fullName evidence="1">Uncharacterized protein</fullName>
    </submittedName>
</protein>
<organism evidence="1 2">
    <name type="scientific">Limnobacter thiooxidans</name>
    <dbReference type="NCBI Taxonomy" id="131080"/>
    <lineage>
        <taxon>Bacteria</taxon>
        <taxon>Pseudomonadati</taxon>
        <taxon>Pseudomonadota</taxon>
        <taxon>Betaproteobacteria</taxon>
        <taxon>Burkholderiales</taxon>
        <taxon>Burkholderiaceae</taxon>
        <taxon>Limnobacter</taxon>
    </lineage>
</organism>
<reference evidence="1 2" key="1">
    <citation type="submission" date="2023-10" db="EMBL/GenBank/DDBJ databases">
        <title>Complete Genome Sequence of Limnobacter thiooxidans CS-K2T, Isolated from freshwater lake sediments in Bavaria, Germany.</title>
        <authorList>
            <person name="Naruki M."/>
            <person name="Watanabe A."/>
            <person name="Warashina T."/>
            <person name="Morita T."/>
            <person name="Arakawa K."/>
        </authorList>
    </citation>
    <scope>NUCLEOTIDE SEQUENCE [LARGE SCALE GENOMIC DNA]</scope>
    <source>
        <strain evidence="1 2">CS-K2</strain>
    </source>
</reference>
<proteinExistence type="predicted"/>
<dbReference type="RefSeq" id="WP_130556313.1">
    <property type="nucleotide sequence ID" value="NZ_AP028947.1"/>
</dbReference>
<dbReference type="EMBL" id="AP028947">
    <property type="protein sequence ID" value="BET26198.1"/>
    <property type="molecule type" value="Genomic_DNA"/>
</dbReference>
<evidence type="ECO:0000313" key="2">
    <source>
        <dbReference type="Proteomes" id="UP001329151"/>
    </source>
</evidence>
<accession>A0AA86J0Z3</accession>
<evidence type="ECO:0000313" key="1">
    <source>
        <dbReference type="EMBL" id="BET26198.1"/>
    </source>
</evidence>
<gene>
    <name evidence="1" type="ORF">RGQ30_16990</name>
</gene>
<name>A0AA86J0Z3_9BURK</name>
<dbReference type="AlphaFoldDB" id="A0AA86J0Z3"/>
<sequence>MSNIPADPLLRIKKLSDSLENNEFENTTELIFTFRQEKDLLRELPAVFEGALESILERLESTAMFGGESCSFSQSDLLAALSIWLEKSRSYLEKQMGIQ</sequence>
<dbReference type="KEGG" id="lto:RGQ30_16990"/>
<dbReference type="Proteomes" id="UP001329151">
    <property type="component" value="Chromosome"/>
</dbReference>